<organism evidence="1 2">
    <name type="scientific">Galemys pyrenaicus</name>
    <name type="common">Iberian desman</name>
    <name type="synonym">Pyrenean desman</name>
    <dbReference type="NCBI Taxonomy" id="202257"/>
    <lineage>
        <taxon>Eukaryota</taxon>
        <taxon>Metazoa</taxon>
        <taxon>Chordata</taxon>
        <taxon>Craniata</taxon>
        <taxon>Vertebrata</taxon>
        <taxon>Euteleostomi</taxon>
        <taxon>Mammalia</taxon>
        <taxon>Eutheria</taxon>
        <taxon>Laurasiatheria</taxon>
        <taxon>Eulipotyphla</taxon>
        <taxon>Talpidae</taxon>
        <taxon>Galemys</taxon>
    </lineage>
</organism>
<evidence type="ECO:0000313" key="1">
    <source>
        <dbReference type="EMBL" id="KAG8511603.1"/>
    </source>
</evidence>
<accession>A0A8J6A0J2</accession>
<reference evidence="1" key="1">
    <citation type="journal article" date="2021" name="Evol. Appl.">
        <title>The genome of the Pyrenean desman and the effects of bottlenecks and inbreeding on the genomic landscape of an endangered species.</title>
        <authorList>
            <person name="Escoda L."/>
            <person name="Castresana J."/>
        </authorList>
    </citation>
    <scope>NUCLEOTIDE SEQUENCE</scope>
    <source>
        <strain evidence="1">IBE-C5619</strain>
    </source>
</reference>
<keyword evidence="2" id="KW-1185">Reference proteome</keyword>
<sequence>MSGGTPIFQAQKMCMDGQENTVIPDEIFSGYGPGLHHLNNCYSHLLHQPDGSDSLRNIQLSLTDSSESEDEDGTAKNKDLLKVVSNLKMKQDKIKAIRVSVCSLFKEEK</sequence>
<comment type="caution">
    <text evidence="1">The sequence shown here is derived from an EMBL/GenBank/DDBJ whole genome shotgun (WGS) entry which is preliminary data.</text>
</comment>
<protein>
    <submittedName>
        <fullName evidence="1">Serine-rich coiled-coil domain-containing protein 2</fullName>
    </submittedName>
</protein>
<dbReference type="EMBL" id="JAGFMF010011828">
    <property type="protein sequence ID" value="KAG8511603.1"/>
    <property type="molecule type" value="Genomic_DNA"/>
</dbReference>
<name>A0A8J6A0J2_GALPY</name>
<proteinExistence type="predicted"/>
<dbReference type="AlphaFoldDB" id="A0A8J6A0J2"/>
<dbReference type="Proteomes" id="UP000700334">
    <property type="component" value="Unassembled WGS sequence"/>
</dbReference>
<evidence type="ECO:0000313" key="2">
    <source>
        <dbReference type="Proteomes" id="UP000700334"/>
    </source>
</evidence>
<gene>
    <name evidence="1" type="ORF">J0S82_004990</name>
</gene>